<comment type="similarity">
    <text evidence="5">Belongs to the ATP:guanido phosphotransferase family.</text>
</comment>
<dbReference type="CDD" id="cd22961">
    <property type="entry name" value="DD_TEX55-like"/>
    <property type="match status" value="1"/>
</dbReference>
<accession>A0ABN9PRS1</accession>
<gene>
    <name evidence="8" type="ORF">PCOR1329_LOCUS4353</name>
</gene>
<dbReference type="SUPFAM" id="SSF47391">
    <property type="entry name" value="Dimerization-anchoring domain of cAMP-dependent PK regulatory subunit"/>
    <property type="match status" value="1"/>
</dbReference>
<evidence type="ECO:0000256" key="4">
    <source>
        <dbReference type="ARBA" id="ARBA00022840"/>
    </source>
</evidence>
<evidence type="ECO:0000313" key="9">
    <source>
        <dbReference type="Proteomes" id="UP001189429"/>
    </source>
</evidence>
<dbReference type="Proteomes" id="UP001189429">
    <property type="component" value="Unassembled WGS sequence"/>
</dbReference>
<sequence>MVELRLEALDSGSLPKDCYVSMRVGDTQRLSKLAGTRTFRFPSGSEQRLGKIEIFKRIGACSIDVEPAAHAGREVRIACTDNVGELGLRVHQEAGAATKQEVQDQSVASKGEKMKAYREYLSKHGLEVLISEAMSAVLRQRPDQPVDFLVERLKQGKPFPVAEKPVHASVLEKPAPVTTQNALEAATSPSAQQAQSPVEKQPGKGAYYATHVLPCVDKAAWSSLYAAFSRATRPKAATPEAAPTPSPLGIAAAAALVGTPPSVGTWLVSRRKAPGPINPVVPLLFPGAGASRPQAPFAAASAASGPSAAVATAAPQSPPSSAAAEHGAPWSLTPSVGTWLAVAPKATAREAPHGAAAVARQAAFEPSAQPTAEPAAPWAWKPSVGTWVSGVTPPKAGGACGLVTTCRRLAGLGSPGAMTTGQRVEVERVVSAALLDMGGSLAGEYFPLRTSTSFAMRPGGMSDDEQRALAQAGLLFEAEEADGRGVFVTFGGRSAVWLNAQDHHVTFVTAPGLEPQGAAASLNALEGAVDEAMRLFGYALC</sequence>
<dbReference type="InterPro" id="IPR014746">
    <property type="entry name" value="Gln_synth/guanido_kin_cat_dom"/>
</dbReference>
<evidence type="ECO:0000256" key="5">
    <source>
        <dbReference type="PROSITE-ProRule" id="PRU00843"/>
    </source>
</evidence>
<evidence type="ECO:0000256" key="2">
    <source>
        <dbReference type="ARBA" id="ARBA00022741"/>
    </source>
</evidence>
<feature type="binding site" evidence="5">
    <location>
        <begin position="400"/>
        <end position="404"/>
    </location>
    <ligand>
        <name>ATP</name>
        <dbReference type="ChEBI" id="CHEBI:30616"/>
    </ligand>
</feature>
<keyword evidence="1 5" id="KW-0808">Transferase</keyword>
<keyword evidence="3 5" id="KW-0418">Kinase</keyword>
<dbReference type="Gene3D" id="3.30.590.10">
    <property type="entry name" value="Glutamine synthetase/guanido kinase, catalytic domain"/>
    <property type="match status" value="1"/>
</dbReference>
<proteinExistence type="inferred from homology"/>
<keyword evidence="2 5" id="KW-0547">Nucleotide-binding</keyword>
<feature type="compositionally biased region" description="Low complexity" evidence="6">
    <location>
        <begin position="185"/>
        <end position="197"/>
    </location>
</feature>
<dbReference type="InterPro" id="IPR022414">
    <property type="entry name" value="ATP-guanido_PTrfase_cat"/>
</dbReference>
<feature type="region of interest" description="Disordered" evidence="6">
    <location>
        <begin position="181"/>
        <end position="201"/>
    </location>
</feature>
<dbReference type="EMBL" id="CAUYUJ010001115">
    <property type="protein sequence ID" value="CAK0794293.1"/>
    <property type="molecule type" value="Genomic_DNA"/>
</dbReference>
<name>A0ABN9PRS1_9DINO</name>
<feature type="region of interest" description="Disordered" evidence="6">
    <location>
        <begin position="310"/>
        <end position="329"/>
    </location>
</feature>
<evidence type="ECO:0000256" key="3">
    <source>
        <dbReference type="ARBA" id="ARBA00022777"/>
    </source>
</evidence>
<comment type="caution">
    <text evidence="5">Lacks conserved residue(s) required for the propagation of feature annotation.</text>
</comment>
<evidence type="ECO:0000313" key="8">
    <source>
        <dbReference type="EMBL" id="CAK0794293.1"/>
    </source>
</evidence>
<keyword evidence="9" id="KW-1185">Reference proteome</keyword>
<keyword evidence="4 5" id="KW-0067">ATP-binding</keyword>
<reference evidence="8" key="1">
    <citation type="submission" date="2023-10" db="EMBL/GenBank/DDBJ databases">
        <authorList>
            <person name="Chen Y."/>
            <person name="Shah S."/>
            <person name="Dougan E. K."/>
            <person name="Thang M."/>
            <person name="Chan C."/>
        </authorList>
    </citation>
    <scope>NUCLEOTIDE SEQUENCE [LARGE SCALE GENOMIC DNA]</scope>
</reference>
<organism evidence="8 9">
    <name type="scientific">Prorocentrum cordatum</name>
    <dbReference type="NCBI Taxonomy" id="2364126"/>
    <lineage>
        <taxon>Eukaryota</taxon>
        <taxon>Sar</taxon>
        <taxon>Alveolata</taxon>
        <taxon>Dinophyceae</taxon>
        <taxon>Prorocentrales</taxon>
        <taxon>Prorocentraceae</taxon>
        <taxon>Prorocentrum</taxon>
    </lineage>
</organism>
<feature type="domain" description="Phosphagen kinase C-terminal" evidence="7">
    <location>
        <begin position="397"/>
        <end position="541"/>
    </location>
</feature>
<evidence type="ECO:0000259" key="7">
    <source>
        <dbReference type="PROSITE" id="PS51510"/>
    </source>
</evidence>
<comment type="caution">
    <text evidence="8">The sequence shown here is derived from an EMBL/GenBank/DDBJ whole genome shotgun (WGS) entry which is preliminary data.</text>
</comment>
<dbReference type="PROSITE" id="PS51510">
    <property type="entry name" value="PHOSPHAGEN_KINASE_C"/>
    <property type="match status" value="1"/>
</dbReference>
<dbReference type="SUPFAM" id="SSF55931">
    <property type="entry name" value="Glutamine synthetase/guanido kinase"/>
    <property type="match status" value="1"/>
</dbReference>
<protein>
    <recommendedName>
        <fullName evidence="7">Phosphagen kinase C-terminal domain-containing protein</fullName>
    </recommendedName>
</protein>
<evidence type="ECO:0000256" key="1">
    <source>
        <dbReference type="ARBA" id="ARBA00022679"/>
    </source>
</evidence>
<feature type="compositionally biased region" description="Low complexity" evidence="6">
    <location>
        <begin position="310"/>
        <end position="324"/>
    </location>
</feature>
<evidence type="ECO:0000256" key="6">
    <source>
        <dbReference type="SAM" id="MobiDB-lite"/>
    </source>
</evidence>